<proteinExistence type="predicted"/>
<dbReference type="SUPFAM" id="SSF89957">
    <property type="entry name" value="MTH1187/YkoF-like"/>
    <property type="match status" value="1"/>
</dbReference>
<name>A0A382QZR5_9ZZZZ</name>
<sequence>MGSEKAKAEFTIEPFIEGDPGPHVEETITVAKQSGLDVEIGPFGTTVIGEQERVFELVSELVKTAMDNGASRISLQVTSI</sequence>
<organism evidence="2">
    <name type="scientific">marine metagenome</name>
    <dbReference type="NCBI Taxonomy" id="408172"/>
    <lineage>
        <taxon>unclassified sequences</taxon>
        <taxon>metagenomes</taxon>
        <taxon>ecological metagenomes</taxon>
    </lineage>
</organism>
<dbReference type="AlphaFoldDB" id="A0A382QZR5"/>
<dbReference type="Pfam" id="PF01910">
    <property type="entry name" value="Thiamine_BP"/>
    <property type="match status" value="1"/>
</dbReference>
<dbReference type="InterPro" id="IPR002767">
    <property type="entry name" value="Thiamine_BP"/>
</dbReference>
<protein>
    <recommendedName>
        <fullName evidence="1">Thiamine-binding protein domain-containing protein</fullName>
    </recommendedName>
</protein>
<evidence type="ECO:0000313" key="2">
    <source>
        <dbReference type="EMBL" id="SVC90989.1"/>
    </source>
</evidence>
<evidence type="ECO:0000259" key="1">
    <source>
        <dbReference type="Pfam" id="PF01910"/>
    </source>
</evidence>
<feature type="domain" description="Thiamine-binding protein" evidence="1">
    <location>
        <begin position="8"/>
        <end position="77"/>
    </location>
</feature>
<reference evidence="2" key="1">
    <citation type="submission" date="2018-05" db="EMBL/GenBank/DDBJ databases">
        <authorList>
            <person name="Lanie J.A."/>
            <person name="Ng W.-L."/>
            <person name="Kazmierczak K.M."/>
            <person name="Andrzejewski T.M."/>
            <person name="Davidsen T.M."/>
            <person name="Wayne K.J."/>
            <person name="Tettelin H."/>
            <person name="Glass J.I."/>
            <person name="Rusch D."/>
            <person name="Podicherti R."/>
            <person name="Tsui H.-C.T."/>
            <person name="Winkler M.E."/>
        </authorList>
    </citation>
    <scope>NUCLEOTIDE SEQUENCE</scope>
</reference>
<dbReference type="InterPro" id="IPR029756">
    <property type="entry name" value="MTH1187/YkoF-like"/>
</dbReference>
<gene>
    <name evidence="2" type="ORF">METZ01_LOCUS343843</name>
</gene>
<dbReference type="EMBL" id="UINC01118097">
    <property type="protein sequence ID" value="SVC90989.1"/>
    <property type="molecule type" value="Genomic_DNA"/>
</dbReference>
<accession>A0A382QZR5</accession>
<dbReference type="Gene3D" id="3.30.70.930">
    <property type="match status" value="1"/>
</dbReference>